<dbReference type="PANTHER" id="PTHR14526:SF2">
    <property type="entry name" value="AURORA KINASE A AND NINEIN-INTERACTING PROTEIN"/>
    <property type="match status" value="1"/>
</dbReference>
<dbReference type="Ensembl" id="ENSSVLT00005002195.1">
    <property type="protein sequence ID" value="ENSSVLP00005001993.1"/>
    <property type="gene ID" value="ENSSVLG00005001627.1"/>
</dbReference>
<dbReference type="OrthoDB" id="9946974at2759"/>
<organism evidence="1 2">
    <name type="scientific">Sciurus vulgaris</name>
    <name type="common">Eurasian red squirrel</name>
    <dbReference type="NCBI Taxonomy" id="55149"/>
    <lineage>
        <taxon>Eukaryota</taxon>
        <taxon>Metazoa</taxon>
        <taxon>Chordata</taxon>
        <taxon>Craniata</taxon>
        <taxon>Vertebrata</taxon>
        <taxon>Euteleostomi</taxon>
        <taxon>Mammalia</taxon>
        <taxon>Eutheria</taxon>
        <taxon>Euarchontoglires</taxon>
        <taxon>Glires</taxon>
        <taxon>Rodentia</taxon>
        <taxon>Sciuromorpha</taxon>
        <taxon>Sciuridae</taxon>
        <taxon>Sciurinae</taxon>
        <taxon>Sciurini</taxon>
        <taxon>Sciurus</taxon>
    </lineage>
</organism>
<dbReference type="GO" id="GO:0000724">
    <property type="term" value="P:double-strand break repair via homologous recombination"/>
    <property type="evidence" value="ECO:0007669"/>
    <property type="project" value="Ensembl"/>
</dbReference>
<dbReference type="GO" id="GO:0003684">
    <property type="term" value="F:damaged DNA binding"/>
    <property type="evidence" value="ECO:0007669"/>
    <property type="project" value="Ensembl"/>
</dbReference>
<dbReference type="GO" id="GO:0005813">
    <property type="term" value="C:centrosome"/>
    <property type="evidence" value="ECO:0007669"/>
    <property type="project" value="Ensembl"/>
</dbReference>
<accession>A0A8D2AKD9</accession>
<sequence>MKRKGPEEEEACGVWLDAAALKRQKVQTHLIKTGTKMLTLFPGERKPSISFTQRRNPPVGVRQTSIASFFTLQPGMTDGGNQRSASSHIQSLINIESKTDTAQPDHLIQGLGDDCTTPPLATSTPADIQETALSPLSLQTSGRHSLGTPFLTLLPLSQPDTLISAGENDASLAFSFTQDLESSFLLDPKEGKRDSSRKRKWLHGSKNYQNMERHIKVPGDKCHQSLDKAKLERKMSAKENRQASVCLQTSGESWRGENTESGKRSPCPVSVFSWENEKNDKDSLSQLFTEDSQGQRVIAHNSRAPFQDVTKVWNRGRGQFPRSSQAQCQDGTTQLSLESDLLFTQDSEVQALACQQDCSLIERQKHLR</sequence>
<name>A0A8D2AKD9_SCIVU</name>
<gene>
    <name evidence="1" type="primary">AUNIP</name>
</gene>
<dbReference type="GO" id="GO:0000922">
    <property type="term" value="C:spindle pole"/>
    <property type="evidence" value="ECO:0007669"/>
    <property type="project" value="Ensembl"/>
</dbReference>
<dbReference type="GO" id="GO:2001033">
    <property type="term" value="P:negative regulation of double-strand break repair via nonhomologous end joining"/>
    <property type="evidence" value="ECO:0007669"/>
    <property type="project" value="Ensembl"/>
</dbReference>
<keyword evidence="2" id="KW-1185">Reference proteome</keyword>
<dbReference type="InterPro" id="IPR029286">
    <property type="entry name" value="AUNIP"/>
</dbReference>
<dbReference type="Proteomes" id="UP000694564">
    <property type="component" value="Chromosome 1"/>
</dbReference>
<evidence type="ECO:0000313" key="2">
    <source>
        <dbReference type="Proteomes" id="UP000694564"/>
    </source>
</evidence>
<dbReference type="GO" id="GO:0090734">
    <property type="term" value="C:site of DNA damage"/>
    <property type="evidence" value="ECO:0007669"/>
    <property type="project" value="Ensembl"/>
</dbReference>
<reference evidence="1" key="2">
    <citation type="submission" date="2025-08" db="UniProtKB">
        <authorList>
            <consortium name="Ensembl"/>
        </authorList>
    </citation>
    <scope>IDENTIFICATION</scope>
</reference>
<dbReference type="GO" id="GO:0007051">
    <property type="term" value="P:spindle organization"/>
    <property type="evidence" value="ECO:0007669"/>
    <property type="project" value="Ensembl"/>
</dbReference>
<dbReference type="Pfam" id="PF15334">
    <property type="entry name" value="AIB"/>
    <property type="match status" value="1"/>
</dbReference>
<dbReference type="GeneTree" id="ENSGT00390000003280"/>
<protein>
    <submittedName>
        <fullName evidence="1">Aurora kinase A and ninein interacting protein</fullName>
    </submittedName>
</protein>
<reference evidence="1" key="3">
    <citation type="submission" date="2025-09" db="UniProtKB">
        <authorList>
            <consortium name="Ensembl"/>
        </authorList>
    </citation>
    <scope>IDENTIFICATION</scope>
</reference>
<dbReference type="PANTHER" id="PTHR14526">
    <property type="entry name" value="AURORA KINASE A AND NINEIN-INTERACTING PROTEIN"/>
    <property type="match status" value="1"/>
</dbReference>
<evidence type="ECO:0000313" key="1">
    <source>
        <dbReference type="Ensembl" id="ENSSVLP00005001993.1"/>
    </source>
</evidence>
<reference evidence="1" key="1">
    <citation type="submission" date="2020-06" db="EMBL/GenBank/DDBJ databases">
        <authorList>
            <consortium name="Wellcome Sanger Institute Data Sharing"/>
        </authorList>
    </citation>
    <scope>NUCLEOTIDE SEQUENCE [LARGE SCALE GENOMIC DNA]</scope>
</reference>
<dbReference type="AlphaFoldDB" id="A0A8D2AKD9"/>
<proteinExistence type="predicted"/>